<dbReference type="Pfam" id="PF09551">
    <property type="entry name" value="Spore_II_R"/>
    <property type="match status" value="1"/>
</dbReference>
<feature type="transmembrane region" description="Helical" evidence="1">
    <location>
        <begin position="7"/>
        <end position="23"/>
    </location>
</feature>
<protein>
    <submittedName>
        <fullName evidence="2">Stage II sporulation protein R</fullName>
    </submittedName>
</protein>
<keyword evidence="1" id="KW-0812">Transmembrane</keyword>
<name>A0ABR7IB11_9FIRM</name>
<organism evidence="2 3">
    <name type="scientific">Roseburia yibonii</name>
    <dbReference type="NCBI Taxonomy" id="2763063"/>
    <lineage>
        <taxon>Bacteria</taxon>
        <taxon>Bacillati</taxon>
        <taxon>Bacillota</taxon>
        <taxon>Clostridia</taxon>
        <taxon>Lachnospirales</taxon>
        <taxon>Lachnospiraceae</taxon>
        <taxon>Roseburia</taxon>
    </lineage>
</organism>
<evidence type="ECO:0000313" key="3">
    <source>
        <dbReference type="Proteomes" id="UP000621540"/>
    </source>
</evidence>
<evidence type="ECO:0000256" key="1">
    <source>
        <dbReference type="SAM" id="Phobius"/>
    </source>
</evidence>
<proteinExistence type="predicted"/>
<gene>
    <name evidence="2" type="primary">spoIIR</name>
    <name evidence="2" type="ORF">H8Z76_08645</name>
</gene>
<keyword evidence="3" id="KW-1185">Reference proteome</keyword>
<accession>A0ABR7IB11</accession>
<dbReference type="Proteomes" id="UP000621540">
    <property type="component" value="Unassembled WGS sequence"/>
</dbReference>
<keyword evidence="1" id="KW-1133">Transmembrane helix</keyword>
<evidence type="ECO:0000313" key="2">
    <source>
        <dbReference type="EMBL" id="MBC5754095.1"/>
    </source>
</evidence>
<dbReference type="NCBIfam" id="TIGR02837">
    <property type="entry name" value="spore_II_R"/>
    <property type="match status" value="1"/>
</dbReference>
<dbReference type="EMBL" id="JACOQH010000005">
    <property type="protein sequence ID" value="MBC5754095.1"/>
    <property type="molecule type" value="Genomic_DNA"/>
</dbReference>
<dbReference type="InterPro" id="IPR014202">
    <property type="entry name" value="Spore_II_R"/>
</dbReference>
<reference evidence="2 3" key="1">
    <citation type="submission" date="2020-08" db="EMBL/GenBank/DDBJ databases">
        <title>Genome public.</title>
        <authorList>
            <person name="Liu C."/>
            <person name="Sun Q."/>
        </authorList>
    </citation>
    <scope>NUCLEOTIDE SEQUENCE [LARGE SCALE GENOMIC DNA]</scope>
    <source>
        <strain evidence="2 3">BX0805</strain>
    </source>
</reference>
<sequence>MDQTKKVLCRVLMASLLVAAYFGKTCYIHRSYQEDIAKRVLRFHVLANSDSEEDQALKLKVRDAVGSYMAPKMKEASDVEDCERIVEENMQKITAAAEEVIREEGYDYTVTAQLGDAKFPVKTYGAYTFPAGTYEALNLVIGAGEGHNWWCVMYPNMCFSGEEYEVVDREAKEALEQALTPEEYASLMENKNYEVSFKYLTFLNKDR</sequence>
<keyword evidence="1" id="KW-0472">Membrane</keyword>
<comment type="caution">
    <text evidence="2">The sequence shown here is derived from an EMBL/GenBank/DDBJ whole genome shotgun (WGS) entry which is preliminary data.</text>
</comment>
<dbReference type="RefSeq" id="WP_186982250.1">
    <property type="nucleotide sequence ID" value="NZ_JACOQH010000005.1"/>
</dbReference>